<name>A0A426YE14_ENSVE</name>
<dbReference type="InterPro" id="IPR019591">
    <property type="entry name" value="Mrp/NBP35_ATP-bd"/>
</dbReference>
<dbReference type="Pfam" id="PF10609">
    <property type="entry name" value="ParA"/>
    <property type="match status" value="1"/>
</dbReference>
<evidence type="ECO:0000256" key="3">
    <source>
        <dbReference type="ARBA" id="ARBA00022840"/>
    </source>
</evidence>
<organism evidence="7 8">
    <name type="scientific">Ensete ventricosum</name>
    <name type="common">Abyssinian banana</name>
    <name type="synonym">Musa ensete</name>
    <dbReference type="NCBI Taxonomy" id="4639"/>
    <lineage>
        <taxon>Eukaryota</taxon>
        <taxon>Viridiplantae</taxon>
        <taxon>Streptophyta</taxon>
        <taxon>Embryophyta</taxon>
        <taxon>Tracheophyta</taxon>
        <taxon>Spermatophyta</taxon>
        <taxon>Magnoliopsida</taxon>
        <taxon>Liliopsida</taxon>
        <taxon>Zingiberales</taxon>
        <taxon>Musaceae</taxon>
        <taxon>Ensete</taxon>
    </lineage>
</organism>
<dbReference type="Gene3D" id="3.40.50.300">
    <property type="entry name" value="P-loop containing nucleotide triphosphate hydrolases"/>
    <property type="match status" value="1"/>
</dbReference>
<keyword evidence="3" id="KW-0067">ATP-binding</keyword>
<evidence type="ECO:0000256" key="2">
    <source>
        <dbReference type="ARBA" id="ARBA00022741"/>
    </source>
</evidence>
<accession>A0A426YE14</accession>
<dbReference type="EMBL" id="AMZH03013034">
    <property type="protein sequence ID" value="RRT49933.1"/>
    <property type="molecule type" value="Genomic_DNA"/>
</dbReference>
<keyword evidence="5" id="KW-0411">Iron-sulfur</keyword>
<dbReference type="PANTHER" id="PTHR23264:SF19">
    <property type="entry name" value="CYTOSOLIC FE-S CLUSTER ASSEMBLY FACTOR NUBP2"/>
    <property type="match status" value="1"/>
</dbReference>
<evidence type="ECO:0000313" key="8">
    <source>
        <dbReference type="Proteomes" id="UP000287651"/>
    </source>
</evidence>
<dbReference type="GO" id="GO:0005829">
    <property type="term" value="C:cytosol"/>
    <property type="evidence" value="ECO:0007669"/>
    <property type="project" value="TreeGrafter"/>
</dbReference>
<dbReference type="GO" id="GO:0051536">
    <property type="term" value="F:iron-sulfur cluster binding"/>
    <property type="evidence" value="ECO:0007669"/>
    <property type="project" value="UniProtKB-KW"/>
</dbReference>
<reference evidence="7 8" key="1">
    <citation type="journal article" date="2014" name="Agronomy (Basel)">
        <title>A Draft Genome Sequence for Ensete ventricosum, the Drought-Tolerant Tree Against Hunger.</title>
        <authorList>
            <person name="Harrison J."/>
            <person name="Moore K.A."/>
            <person name="Paszkiewicz K."/>
            <person name="Jones T."/>
            <person name="Grant M."/>
            <person name="Ambacheew D."/>
            <person name="Muzemil S."/>
            <person name="Studholme D.J."/>
        </authorList>
    </citation>
    <scope>NUCLEOTIDE SEQUENCE [LARGE SCALE GENOMIC DNA]</scope>
</reference>
<proteinExistence type="predicted"/>
<dbReference type="PANTHER" id="PTHR23264">
    <property type="entry name" value="NUCLEOTIDE-BINDING PROTEIN NBP35 YEAST -RELATED"/>
    <property type="match status" value="1"/>
</dbReference>
<dbReference type="GO" id="GO:0140663">
    <property type="term" value="F:ATP-dependent FeS chaperone activity"/>
    <property type="evidence" value="ECO:0007669"/>
    <property type="project" value="InterPro"/>
</dbReference>
<dbReference type="GO" id="GO:0016226">
    <property type="term" value="P:iron-sulfur cluster assembly"/>
    <property type="evidence" value="ECO:0007669"/>
    <property type="project" value="InterPro"/>
</dbReference>
<feature type="compositionally biased region" description="Basic residues" evidence="6">
    <location>
        <begin position="155"/>
        <end position="167"/>
    </location>
</feature>
<dbReference type="InterPro" id="IPR033756">
    <property type="entry name" value="YlxH/NBP35"/>
</dbReference>
<evidence type="ECO:0000313" key="7">
    <source>
        <dbReference type="EMBL" id="RRT49933.1"/>
    </source>
</evidence>
<keyword evidence="2" id="KW-0547">Nucleotide-binding</keyword>
<keyword evidence="4" id="KW-0408">Iron</keyword>
<keyword evidence="1" id="KW-0479">Metal-binding</keyword>
<feature type="region of interest" description="Disordered" evidence="6">
    <location>
        <begin position="136"/>
        <end position="167"/>
    </location>
</feature>
<gene>
    <name evidence="7" type="ORF">B296_00052032</name>
</gene>
<dbReference type="AlphaFoldDB" id="A0A426YE14"/>
<sequence length="167" mass="18781">MCDLLSDLVTVAERMATIKHKIRVLSGKGGVGKSTFSAQLSFALAEMDSQVGLLHYRHCWHWRRLALGMSAQNSSSDPMLRLLMWSVDLCDSVALPMPEIAADPTLITTDTPVAHPREKQLLPVLRRISCRSQHRLQAQALGSEPEGEGFTLRPREKRPREKHHRPL</sequence>
<evidence type="ECO:0000256" key="6">
    <source>
        <dbReference type="SAM" id="MobiDB-lite"/>
    </source>
</evidence>
<evidence type="ECO:0000256" key="1">
    <source>
        <dbReference type="ARBA" id="ARBA00022723"/>
    </source>
</evidence>
<comment type="caution">
    <text evidence="7">The sequence shown here is derived from an EMBL/GenBank/DDBJ whole genome shotgun (WGS) entry which is preliminary data.</text>
</comment>
<evidence type="ECO:0000256" key="4">
    <source>
        <dbReference type="ARBA" id="ARBA00023004"/>
    </source>
</evidence>
<dbReference type="SUPFAM" id="SSF52540">
    <property type="entry name" value="P-loop containing nucleoside triphosphate hydrolases"/>
    <property type="match status" value="1"/>
</dbReference>
<dbReference type="GO" id="GO:0046872">
    <property type="term" value="F:metal ion binding"/>
    <property type="evidence" value="ECO:0007669"/>
    <property type="project" value="UniProtKB-KW"/>
</dbReference>
<dbReference type="InterPro" id="IPR027417">
    <property type="entry name" value="P-loop_NTPase"/>
</dbReference>
<dbReference type="GO" id="GO:0005524">
    <property type="term" value="F:ATP binding"/>
    <property type="evidence" value="ECO:0007669"/>
    <property type="project" value="UniProtKB-KW"/>
</dbReference>
<dbReference type="Proteomes" id="UP000287651">
    <property type="component" value="Unassembled WGS sequence"/>
</dbReference>
<protein>
    <submittedName>
        <fullName evidence="7">Uncharacterized protein</fullName>
    </submittedName>
</protein>
<evidence type="ECO:0000256" key="5">
    <source>
        <dbReference type="ARBA" id="ARBA00023014"/>
    </source>
</evidence>